<dbReference type="InterPro" id="IPR020568">
    <property type="entry name" value="Ribosomal_Su5_D2-typ_SF"/>
</dbReference>
<dbReference type="AlphaFoldDB" id="Q9ZRG0"/>
<evidence type="ECO:0000256" key="7">
    <source>
        <dbReference type="ARBA" id="ARBA00023186"/>
    </source>
</evidence>
<dbReference type="EMBL" id="U55859">
    <property type="protein sequence ID" value="AAD11549.1"/>
    <property type="molecule type" value="mRNA"/>
</dbReference>
<dbReference type="CDD" id="cd16927">
    <property type="entry name" value="HATPase_Hsp90-like"/>
    <property type="match status" value="1"/>
</dbReference>
<dbReference type="ExpressionAtlas" id="Q9ZRG0">
    <property type="expression patterns" value="baseline and differential"/>
</dbReference>
<dbReference type="PIRSF" id="PIRSF002583">
    <property type="entry name" value="Hsp90"/>
    <property type="match status" value="1"/>
</dbReference>
<dbReference type="SUPFAM" id="SSF54211">
    <property type="entry name" value="Ribosomal protein S5 domain 2-like"/>
    <property type="match status" value="1"/>
</dbReference>
<organism evidence="12">
    <name type="scientific">Triticum aestivum</name>
    <name type="common">Wheat</name>
    <dbReference type="NCBI Taxonomy" id="4565"/>
    <lineage>
        <taxon>Eukaryota</taxon>
        <taxon>Viridiplantae</taxon>
        <taxon>Streptophyta</taxon>
        <taxon>Embryophyta</taxon>
        <taxon>Tracheophyta</taxon>
        <taxon>Spermatophyta</taxon>
        <taxon>Magnoliopsida</taxon>
        <taxon>Liliopsida</taxon>
        <taxon>Poales</taxon>
        <taxon>Poaceae</taxon>
        <taxon>BOP clade</taxon>
        <taxon>Pooideae</taxon>
        <taxon>Triticodae</taxon>
        <taxon>Triticeae</taxon>
        <taxon>Triticinae</taxon>
        <taxon>Triticum</taxon>
    </lineage>
</organism>
<dbReference type="Gene3D" id="3.30.565.10">
    <property type="entry name" value="Histidine kinase-like ATPase, C-terminal domain"/>
    <property type="match status" value="1"/>
</dbReference>
<feature type="binding site" evidence="9">
    <location>
        <begin position="101"/>
        <end position="102"/>
    </location>
    <ligand>
        <name>ATP</name>
        <dbReference type="ChEBI" id="CHEBI:30616"/>
    </ligand>
</feature>
<evidence type="ECO:0000256" key="6">
    <source>
        <dbReference type="ARBA" id="ARBA00023016"/>
    </source>
</evidence>
<evidence type="ECO:0000256" key="1">
    <source>
        <dbReference type="ARBA" id="ARBA00004496"/>
    </source>
</evidence>
<feature type="region of interest" description="Disordered" evidence="10">
    <location>
        <begin position="672"/>
        <end position="700"/>
    </location>
</feature>
<feature type="binding site" evidence="9">
    <location>
        <position position="35"/>
    </location>
    <ligand>
        <name>ATP</name>
        <dbReference type="ChEBI" id="CHEBI:30616"/>
    </ligand>
</feature>
<dbReference type="HAMAP" id="MF_00505">
    <property type="entry name" value="HSP90"/>
    <property type="match status" value="1"/>
</dbReference>
<keyword evidence="4 9" id="KW-0547">Nucleotide-binding</keyword>
<dbReference type="InterPro" id="IPR003594">
    <property type="entry name" value="HATPase_dom"/>
</dbReference>
<dbReference type="GO" id="GO:0140662">
    <property type="term" value="F:ATP-dependent protein folding chaperone"/>
    <property type="evidence" value="ECO:0007669"/>
    <property type="project" value="InterPro"/>
</dbReference>
<dbReference type="GO" id="GO:0005524">
    <property type="term" value="F:ATP binding"/>
    <property type="evidence" value="ECO:0007669"/>
    <property type="project" value="UniProtKB-KW"/>
</dbReference>
<evidence type="ECO:0000256" key="5">
    <source>
        <dbReference type="ARBA" id="ARBA00022840"/>
    </source>
</evidence>
<reference evidence="12" key="1">
    <citation type="submission" date="1996-04" db="EMBL/GenBank/DDBJ databases">
        <title>Identification of a Microtubule-Associated Protein as Heat Shock Protein 80 in Wheat.</title>
        <authorList>
            <person name="Bessudo A."/>
            <person name="Meisels E."/>
            <person name="Feldman M."/>
            <person name="Ginzburg I."/>
        </authorList>
    </citation>
    <scope>NUCLEOTIDE SEQUENCE</scope>
</reference>
<protein>
    <submittedName>
        <fullName evidence="12">Heat shock protein 80</fullName>
    </submittedName>
</protein>
<feature type="compositionally biased region" description="Acidic residues" evidence="10">
    <location>
        <begin position="672"/>
        <end position="691"/>
    </location>
</feature>
<keyword evidence="7" id="KW-0143">Chaperone</keyword>
<dbReference type="FunFam" id="1.20.120.790:FF:000001">
    <property type="entry name" value="Heat shock protein 90 alpha"/>
    <property type="match status" value="1"/>
</dbReference>
<dbReference type="SMART" id="SM00387">
    <property type="entry name" value="HATPase_c"/>
    <property type="match status" value="1"/>
</dbReference>
<keyword evidence="6 12" id="KW-0346">Stress response</keyword>
<evidence type="ECO:0000256" key="10">
    <source>
        <dbReference type="SAM" id="MobiDB-lite"/>
    </source>
</evidence>
<feature type="binding site" evidence="9">
    <location>
        <position position="173"/>
    </location>
    <ligand>
        <name>ATP</name>
        <dbReference type="ChEBI" id="CHEBI:30616"/>
    </ligand>
</feature>
<dbReference type="Gene3D" id="3.30.230.80">
    <property type="match status" value="1"/>
</dbReference>
<evidence type="ECO:0000313" key="12">
    <source>
        <dbReference type="EMBL" id="AAD11549.1"/>
    </source>
</evidence>
<dbReference type="Gene3D" id="3.40.50.11260">
    <property type="match status" value="1"/>
</dbReference>
<feature type="binding site" evidence="9">
    <location>
        <begin position="121"/>
        <end position="126"/>
    </location>
    <ligand>
        <name>ATP</name>
        <dbReference type="ChEBI" id="CHEBI:30616"/>
    </ligand>
</feature>
<feature type="compositionally biased region" description="Basic and acidic residues" evidence="10">
    <location>
        <begin position="228"/>
        <end position="237"/>
    </location>
</feature>
<dbReference type="SUPFAM" id="SSF55874">
    <property type="entry name" value="ATPase domain of HSP90 chaperone/DNA topoisomerase II/histidine kinase"/>
    <property type="match status" value="1"/>
</dbReference>
<dbReference type="PRINTS" id="PR00775">
    <property type="entry name" value="HEATSHOCK90"/>
</dbReference>
<dbReference type="InterPro" id="IPR001404">
    <property type="entry name" value="Hsp90_fam"/>
</dbReference>
<feature type="binding site" evidence="9">
    <location>
        <position position="81"/>
    </location>
    <ligand>
        <name>ATP</name>
        <dbReference type="ChEBI" id="CHEBI:30616"/>
    </ligand>
</feature>
<feature type="binding site" evidence="9">
    <location>
        <position position="373"/>
    </location>
    <ligand>
        <name>ATP</name>
        <dbReference type="ChEBI" id="CHEBI:30616"/>
    </ligand>
</feature>
<dbReference type="InterPro" id="IPR037196">
    <property type="entry name" value="HSP90_C"/>
</dbReference>
<dbReference type="GO" id="GO:0051082">
    <property type="term" value="F:unfolded protein binding"/>
    <property type="evidence" value="ECO:0007669"/>
    <property type="project" value="InterPro"/>
</dbReference>
<dbReference type="PANTHER" id="PTHR11528">
    <property type="entry name" value="HEAT SHOCK PROTEIN 90 FAMILY MEMBER"/>
    <property type="match status" value="1"/>
</dbReference>
<evidence type="ECO:0000256" key="3">
    <source>
        <dbReference type="ARBA" id="ARBA00022490"/>
    </source>
</evidence>
<dbReference type="InterPro" id="IPR019805">
    <property type="entry name" value="Heat_shock_protein_90_CS"/>
</dbReference>
<proteinExistence type="evidence at transcript level"/>
<dbReference type="SUPFAM" id="SSF110942">
    <property type="entry name" value="HSP90 C-terminal domain"/>
    <property type="match status" value="1"/>
</dbReference>
<feature type="binding site" evidence="9">
    <location>
        <position position="39"/>
    </location>
    <ligand>
        <name>ATP</name>
        <dbReference type="ChEBI" id="CHEBI:30616"/>
    </ligand>
</feature>
<feature type="binding site" evidence="9">
    <location>
        <position position="86"/>
    </location>
    <ligand>
        <name>ATP</name>
        <dbReference type="ChEBI" id="CHEBI:30616"/>
    </ligand>
</feature>
<dbReference type="GO" id="GO:0016887">
    <property type="term" value="F:ATP hydrolysis activity"/>
    <property type="evidence" value="ECO:0007669"/>
    <property type="project" value="InterPro"/>
</dbReference>
<accession>Q9ZRG0</accession>
<feature type="binding site" evidence="9">
    <location>
        <position position="94"/>
    </location>
    <ligand>
        <name>ATP</name>
        <dbReference type="ChEBI" id="CHEBI:30616"/>
    </ligand>
</feature>
<feature type="domain" description="Histidine kinase/HSP90-like ATPase" evidence="11">
    <location>
        <begin position="28"/>
        <end position="183"/>
    </location>
</feature>
<dbReference type="Pfam" id="PF00183">
    <property type="entry name" value="HSP90"/>
    <property type="match status" value="1"/>
</dbReference>
<evidence type="ECO:0000259" key="11">
    <source>
        <dbReference type="SMART" id="SM00387"/>
    </source>
</evidence>
<evidence type="ECO:0000256" key="8">
    <source>
        <dbReference type="ARBA" id="ARBA00037441"/>
    </source>
</evidence>
<comment type="similarity">
    <text evidence="2">Belongs to the heat shock protein 90 family.</text>
</comment>
<dbReference type="NCBIfam" id="NF003555">
    <property type="entry name" value="PRK05218.1"/>
    <property type="match status" value="1"/>
</dbReference>
<keyword evidence="5 9" id="KW-0067">ATP-binding</keyword>
<evidence type="ECO:0000256" key="4">
    <source>
        <dbReference type="ARBA" id="ARBA00022741"/>
    </source>
</evidence>
<dbReference type="FunFam" id="3.40.50.11260:FF:000001">
    <property type="entry name" value="Heat shock protein 90 alpha"/>
    <property type="match status" value="1"/>
</dbReference>
<name>Q9ZRG0_WHEAT</name>
<dbReference type="InterPro" id="IPR036890">
    <property type="entry name" value="HATPase_C_sf"/>
</dbReference>
<dbReference type="InterPro" id="IPR020575">
    <property type="entry name" value="Hsp90_N"/>
</dbReference>
<comment type="function">
    <text evidence="8">Molecular chaperone that promotes the maturation, structural maintenance and proper regulation of specific target proteins involved for instance in cell cycle control and signal transduction. Undergoes a functional cycle that is linked to its ATPase activity. This cycle probably induces conformational changes in the client proteins, thereby causing their activation. Interacts dynamically with various co-chaperones that modulate its substrate recognition, ATPase cycle and chaperone function.</text>
</comment>
<dbReference type="GO" id="GO:0005737">
    <property type="term" value="C:cytoplasm"/>
    <property type="evidence" value="ECO:0007669"/>
    <property type="project" value="UniProtKB-SubCell"/>
</dbReference>
<keyword evidence="3" id="KW-0963">Cytoplasm</keyword>
<evidence type="ECO:0000256" key="2">
    <source>
        <dbReference type="ARBA" id="ARBA00008239"/>
    </source>
</evidence>
<comment type="subcellular location">
    <subcellularLocation>
        <location evidence="1">Cytoplasm</location>
    </subcellularLocation>
</comment>
<feature type="region of interest" description="Disordered" evidence="10">
    <location>
        <begin position="216"/>
        <end position="250"/>
    </location>
</feature>
<dbReference type="Gene3D" id="1.20.120.790">
    <property type="entry name" value="Heat shock protein 90, C-terminal domain"/>
    <property type="match status" value="1"/>
</dbReference>
<dbReference type="Pfam" id="PF02518">
    <property type="entry name" value="HATPase_c"/>
    <property type="match status" value="1"/>
</dbReference>
<dbReference type="PROSITE" id="PS00298">
    <property type="entry name" value="HSP90"/>
    <property type="match status" value="1"/>
</dbReference>
<dbReference type="FunFam" id="3.30.565.10:FF:000012">
    <property type="entry name" value="Heat shock cognate protein"/>
    <property type="match status" value="1"/>
</dbReference>
<evidence type="ECO:0000256" key="9">
    <source>
        <dbReference type="PIRSR" id="PIRSR002583-1"/>
    </source>
</evidence>
<sequence>MASETETFAFQAEINQLLSLIINTSYSNKEIFLRELISNASDALDKIRFESLTDKSKLDAQPELFIRIIPDKATNTLTLIDSGIGMTKSDLVNNLATIGRSGTKDFMEALAAGADVSMIGQFGVGFYSAYLVAERVIVTSKHNDDEQHVWESQAGGSFTVTRDTTGEPLGRGTKITLYLKDDQLEYLEERRLKDLVKKHSEFISYPISLWTEKTTEKEISDDEDEDEKKDTEEGKFEEIDEEKEEKEKKKKKIKEVSHEWNLINKQKPIWMRKPEEITKDEFAAFFKSLTNDWEEHLGVKHFSVEGQLEFKAVLFVPKRAPFDLFDTRKKLNNIKLYVRRVFIMDNCEELIPEWLSFVKGIVDSEDLPLNISRETLQQNKILKVIRKNLVKKCIELFFEIAENKEDYNKFYEAFSKNLKLGVHEDSTNRTKLAELLRYHSTKSGDELTSLKDYVTRMKEGQNDIYYITGESKKAVENSPFLEKLKKKGYEVLYMVDAIDEYSIGQLKEFEGKKLVSATKEGLKLDDSEEEKKRKEELKEKFEGLCKVIKEVLGDRVEKVIVSDRVVDSPCCLVTGEYGWTANMERIMKAQALRDTSMGGYMSSKKTMEINPENAIMEELRKRADADKNDKSVKDLVMLLFENSLLTSGFSLDDPNTFGTRIHRMLKLGLSIDEDEEAAEADTDMPPLEEDAGESKMEEVD</sequence>
<dbReference type="FunFam" id="3.30.230.80:FF:000001">
    <property type="entry name" value="Heat shock protein 90 alpha"/>
    <property type="match status" value="1"/>
</dbReference>